<name>A8NSW8_COPC7</name>
<dbReference type="Proteomes" id="UP000001861">
    <property type="component" value="Unassembled WGS sequence"/>
</dbReference>
<feature type="compositionally biased region" description="Acidic residues" evidence="1">
    <location>
        <begin position="95"/>
        <end position="118"/>
    </location>
</feature>
<evidence type="ECO:0000256" key="1">
    <source>
        <dbReference type="SAM" id="MobiDB-lite"/>
    </source>
</evidence>
<dbReference type="VEuPathDB" id="FungiDB:CC1G_12267"/>
<dbReference type="AlphaFoldDB" id="A8NSW8"/>
<dbReference type="GeneID" id="6012647"/>
<keyword evidence="3" id="KW-1185">Reference proteome</keyword>
<comment type="caution">
    <text evidence="2">The sequence shown here is derived from an EMBL/GenBank/DDBJ whole genome shotgun (WGS) entry which is preliminary data.</text>
</comment>
<gene>
    <name evidence="2" type="ORF">CC1G_12267</name>
</gene>
<dbReference type="InParanoid" id="A8NSW8"/>
<feature type="compositionally biased region" description="Polar residues" evidence="1">
    <location>
        <begin position="119"/>
        <end position="130"/>
    </location>
</feature>
<dbReference type="HOGENOM" id="CLU_1777340_0_0_1"/>
<proteinExistence type="predicted"/>
<organism evidence="2 3">
    <name type="scientific">Coprinopsis cinerea (strain Okayama-7 / 130 / ATCC MYA-4618 / FGSC 9003)</name>
    <name type="common">Inky cap fungus</name>
    <name type="synonym">Hormographiella aspergillata</name>
    <dbReference type="NCBI Taxonomy" id="240176"/>
    <lineage>
        <taxon>Eukaryota</taxon>
        <taxon>Fungi</taxon>
        <taxon>Dikarya</taxon>
        <taxon>Basidiomycota</taxon>
        <taxon>Agaricomycotina</taxon>
        <taxon>Agaricomycetes</taxon>
        <taxon>Agaricomycetidae</taxon>
        <taxon>Agaricales</taxon>
        <taxon>Agaricineae</taxon>
        <taxon>Psathyrellaceae</taxon>
        <taxon>Coprinopsis</taxon>
    </lineage>
</organism>
<dbReference type="EMBL" id="AACS02000008">
    <property type="protein sequence ID" value="EAU85710.2"/>
    <property type="molecule type" value="Genomic_DNA"/>
</dbReference>
<protein>
    <submittedName>
        <fullName evidence="2">Uncharacterized protein</fullName>
    </submittedName>
</protein>
<dbReference type="RefSeq" id="XP_001836108.2">
    <property type="nucleotide sequence ID" value="XM_001836056.2"/>
</dbReference>
<evidence type="ECO:0000313" key="3">
    <source>
        <dbReference type="Proteomes" id="UP000001861"/>
    </source>
</evidence>
<feature type="region of interest" description="Disordered" evidence="1">
    <location>
        <begin position="95"/>
        <end position="146"/>
    </location>
</feature>
<accession>A8NSW8</accession>
<reference evidence="2 3" key="1">
    <citation type="journal article" date="2010" name="Proc. Natl. Acad. Sci. U.S.A.">
        <title>Insights into evolution of multicellular fungi from the assembled chromosomes of the mushroom Coprinopsis cinerea (Coprinus cinereus).</title>
        <authorList>
            <person name="Stajich J.E."/>
            <person name="Wilke S.K."/>
            <person name="Ahren D."/>
            <person name="Au C.H."/>
            <person name="Birren B.W."/>
            <person name="Borodovsky M."/>
            <person name="Burns C."/>
            <person name="Canback B."/>
            <person name="Casselton L.A."/>
            <person name="Cheng C.K."/>
            <person name="Deng J."/>
            <person name="Dietrich F.S."/>
            <person name="Fargo D.C."/>
            <person name="Farman M.L."/>
            <person name="Gathman A.C."/>
            <person name="Goldberg J."/>
            <person name="Guigo R."/>
            <person name="Hoegger P.J."/>
            <person name="Hooker J.B."/>
            <person name="Huggins A."/>
            <person name="James T.Y."/>
            <person name="Kamada T."/>
            <person name="Kilaru S."/>
            <person name="Kodira C."/>
            <person name="Kues U."/>
            <person name="Kupfer D."/>
            <person name="Kwan H.S."/>
            <person name="Lomsadze A."/>
            <person name="Li W."/>
            <person name="Lilly W.W."/>
            <person name="Ma L.J."/>
            <person name="Mackey A.J."/>
            <person name="Manning G."/>
            <person name="Martin F."/>
            <person name="Muraguchi H."/>
            <person name="Natvig D.O."/>
            <person name="Palmerini H."/>
            <person name="Ramesh M.A."/>
            <person name="Rehmeyer C.J."/>
            <person name="Roe B.A."/>
            <person name="Shenoy N."/>
            <person name="Stanke M."/>
            <person name="Ter-Hovhannisyan V."/>
            <person name="Tunlid A."/>
            <person name="Velagapudi R."/>
            <person name="Vision T.J."/>
            <person name="Zeng Q."/>
            <person name="Zolan M.E."/>
            <person name="Pukkila P.J."/>
        </authorList>
    </citation>
    <scope>NUCLEOTIDE SEQUENCE [LARGE SCALE GENOMIC DNA]</scope>
    <source>
        <strain evidence="3">Okayama-7 / 130 / ATCC MYA-4618 / FGSC 9003</strain>
    </source>
</reference>
<dbReference type="KEGG" id="cci:CC1G_12267"/>
<evidence type="ECO:0000313" key="2">
    <source>
        <dbReference type="EMBL" id="EAU85710.2"/>
    </source>
</evidence>
<sequence length="146" mass="16270">MSAIETTPTYRECKKHYHCISPGCTRRTRKAVSWGKRSIKRHALVHDGSRGIPLRRCPYCPYTATTFMGHAHPADTAMQVDGDCDDEDCDDEDCDADSEGNCDSADEQDGMDYTDDESATQGNLSESLVGNQLYDYDAPEQYGDLQ</sequence>